<evidence type="ECO:0000313" key="1">
    <source>
        <dbReference type="EMBL" id="GAI90007.1"/>
    </source>
</evidence>
<organism evidence="1">
    <name type="scientific">marine sediment metagenome</name>
    <dbReference type="NCBI Taxonomy" id="412755"/>
    <lineage>
        <taxon>unclassified sequences</taxon>
        <taxon>metagenomes</taxon>
        <taxon>ecological metagenomes</taxon>
    </lineage>
</organism>
<dbReference type="Pfam" id="PF08309">
    <property type="entry name" value="LVIVD"/>
    <property type="match status" value="4"/>
</dbReference>
<dbReference type="EMBL" id="BARW01024267">
    <property type="protein sequence ID" value="GAI90007.1"/>
    <property type="molecule type" value="Genomic_DNA"/>
</dbReference>
<dbReference type="AlphaFoldDB" id="X1SAH5"/>
<proteinExistence type="predicted"/>
<sequence>DDVNGVNLFCPGVTGAALTSFTQIDSETWEAELVNTVGAEFGWYDGYLIASSANSGSLALYDKVEISVNDIPGVPANPQIVGSIEGSGIYGANGIAIKDGYAYIADGAYGLKVVDITDPFNRVIVSSYDARYPTGIKIQGNYAYTSCETEGLKIFDISDPLNPELTGSVDFWGSAHAIDISGDHVFVAHGSTGLAVVDVSDPTNPYLVETLDTGDAEDIVVSGDYAYIADNNNGLVIIDISTPSLPELVNSYPADYARGIDKSG</sequence>
<evidence type="ECO:0008006" key="2">
    <source>
        <dbReference type="Google" id="ProtNLM"/>
    </source>
</evidence>
<accession>X1SAH5</accession>
<protein>
    <recommendedName>
        <fullName evidence="2">LVIVD repeat-containing protein</fullName>
    </recommendedName>
</protein>
<gene>
    <name evidence="1" type="ORF">S12H4_40043</name>
</gene>
<comment type="caution">
    <text evidence="1">The sequence shown here is derived from an EMBL/GenBank/DDBJ whole genome shotgun (WGS) entry which is preliminary data.</text>
</comment>
<dbReference type="InterPro" id="IPR015943">
    <property type="entry name" value="WD40/YVTN_repeat-like_dom_sf"/>
</dbReference>
<reference evidence="1" key="1">
    <citation type="journal article" date="2014" name="Front. Microbiol.">
        <title>High frequency of phylogenetically diverse reductive dehalogenase-homologous genes in deep subseafloor sedimentary metagenomes.</title>
        <authorList>
            <person name="Kawai M."/>
            <person name="Futagami T."/>
            <person name="Toyoda A."/>
            <person name="Takaki Y."/>
            <person name="Nishi S."/>
            <person name="Hori S."/>
            <person name="Arai W."/>
            <person name="Tsubouchi T."/>
            <person name="Morono Y."/>
            <person name="Uchiyama I."/>
            <person name="Ito T."/>
            <person name="Fujiyama A."/>
            <person name="Inagaki F."/>
            <person name="Takami H."/>
        </authorList>
    </citation>
    <scope>NUCLEOTIDE SEQUENCE</scope>
    <source>
        <strain evidence="1">Expedition CK06-06</strain>
    </source>
</reference>
<feature type="non-terminal residue" evidence="1">
    <location>
        <position position="1"/>
    </location>
</feature>
<dbReference type="Gene3D" id="2.130.10.10">
    <property type="entry name" value="YVTN repeat-like/Quinoprotein amine dehydrogenase"/>
    <property type="match status" value="1"/>
</dbReference>
<dbReference type="InterPro" id="IPR013211">
    <property type="entry name" value="LVIVD"/>
</dbReference>
<dbReference type="SUPFAM" id="SSF75011">
    <property type="entry name" value="3-carboxy-cis,cis-mucoante lactonizing enzyme"/>
    <property type="match status" value="1"/>
</dbReference>
<feature type="non-terminal residue" evidence="1">
    <location>
        <position position="264"/>
    </location>
</feature>
<name>X1SAH5_9ZZZZ</name>